<evidence type="ECO:0000313" key="8">
    <source>
        <dbReference type="EnsemblMetazoa" id="Aqu2.1.41638_001"/>
    </source>
</evidence>
<dbReference type="GO" id="GO:0005789">
    <property type="term" value="C:endoplasmic reticulum membrane"/>
    <property type="evidence" value="ECO:0007669"/>
    <property type="project" value="UniProtKB-SubCell"/>
</dbReference>
<dbReference type="eggNOG" id="KOG1022">
    <property type="taxonomic scope" value="Eukaryota"/>
</dbReference>
<evidence type="ECO:0000313" key="9">
    <source>
        <dbReference type="Proteomes" id="UP000007879"/>
    </source>
</evidence>
<keyword evidence="6" id="KW-1133">Transmembrane helix</keyword>
<dbReference type="Proteomes" id="UP000007879">
    <property type="component" value="Unassembled WGS sequence"/>
</dbReference>
<dbReference type="GO" id="GO:1901135">
    <property type="term" value="P:carbohydrate derivative metabolic process"/>
    <property type="evidence" value="ECO:0007669"/>
    <property type="project" value="UniProtKB-ARBA"/>
</dbReference>
<comment type="similarity">
    <text evidence="2">Belongs to the glycosyltransferase 47 family.</text>
</comment>
<dbReference type="InterPro" id="IPR015338">
    <property type="entry name" value="GT64_dom"/>
</dbReference>
<keyword evidence="5" id="KW-1015">Disulfide bond</keyword>
<evidence type="ECO:0000256" key="3">
    <source>
        <dbReference type="ARBA" id="ARBA00022679"/>
    </source>
</evidence>
<dbReference type="SUPFAM" id="SSF53448">
    <property type="entry name" value="Nucleotide-diphospho-sugar transferases"/>
    <property type="match status" value="1"/>
</dbReference>
<feature type="transmembrane region" description="Helical" evidence="6">
    <location>
        <begin position="12"/>
        <end position="28"/>
    </location>
</feature>
<evidence type="ECO:0000256" key="5">
    <source>
        <dbReference type="ARBA" id="ARBA00023157"/>
    </source>
</evidence>
<comment type="subcellular location">
    <subcellularLocation>
        <location evidence="1">Endoplasmic reticulum membrane</location>
        <topology evidence="1">Single-pass type II membrane protein</topology>
    </subcellularLocation>
</comment>
<reference evidence="8" key="2">
    <citation type="submission" date="2017-05" db="UniProtKB">
        <authorList>
            <consortium name="EnsemblMetazoa"/>
        </authorList>
    </citation>
    <scope>IDENTIFICATION</scope>
</reference>
<evidence type="ECO:0000256" key="1">
    <source>
        <dbReference type="ARBA" id="ARBA00004648"/>
    </source>
</evidence>
<dbReference type="GO" id="GO:0016757">
    <property type="term" value="F:glycosyltransferase activity"/>
    <property type="evidence" value="ECO:0007669"/>
    <property type="project" value="InterPro"/>
</dbReference>
<feature type="domain" description="Glycosyl transferase 64" evidence="7">
    <location>
        <begin position="80"/>
        <end position="317"/>
    </location>
</feature>
<reference evidence="9" key="1">
    <citation type="journal article" date="2010" name="Nature">
        <title>The Amphimedon queenslandica genome and the evolution of animal complexity.</title>
        <authorList>
            <person name="Srivastava M."/>
            <person name="Simakov O."/>
            <person name="Chapman J."/>
            <person name="Fahey B."/>
            <person name="Gauthier M.E."/>
            <person name="Mitros T."/>
            <person name="Richards G.S."/>
            <person name="Conaco C."/>
            <person name="Dacre M."/>
            <person name="Hellsten U."/>
            <person name="Larroux C."/>
            <person name="Putnam N.H."/>
            <person name="Stanke M."/>
            <person name="Adamska M."/>
            <person name="Darling A."/>
            <person name="Degnan S.M."/>
            <person name="Oakley T.H."/>
            <person name="Plachetzki D.C."/>
            <person name="Zhai Y."/>
            <person name="Adamski M."/>
            <person name="Calcino A."/>
            <person name="Cummins S.F."/>
            <person name="Goodstein D.M."/>
            <person name="Harris C."/>
            <person name="Jackson D.J."/>
            <person name="Leys S.P."/>
            <person name="Shu S."/>
            <person name="Woodcroft B.J."/>
            <person name="Vervoort M."/>
            <person name="Kosik K.S."/>
            <person name="Manning G."/>
            <person name="Degnan B.M."/>
            <person name="Rokhsar D.S."/>
        </authorList>
    </citation>
    <scope>NUCLEOTIDE SEQUENCE [LARGE SCALE GENOMIC DNA]</scope>
</reference>
<dbReference type="OrthoDB" id="2014201at2759"/>
<dbReference type="Gene3D" id="3.90.550.10">
    <property type="entry name" value="Spore Coat Polysaccharide Biosynthesis Protein SpsA, Chain A"/>
    <property type="match status" value="1"/>
</dbReference>
<keyword evidence="3" id="KW-0808">Transferase</keyword>
<evidence type="ECO:0000256" key="6">
    <source>
        <dbReference type="SAM" id="Phobius"/>
    </source>
</evidence>
<dbReference type="STRING" id="400682.A0A1X7VQE1"/>
<dbReference type="InterPro" id="IPR004263">
    <property type="entry name" value="Exostosin"/>
</dbReference>
<evidence type="ECO:0000256" key="4">
    <source>
        <dbReference type="ARBA" id="ARBA00023136"/>
    </source>
</evidence>
<dbReference type="KEGG" id="aqu:105316428"/>
<protein>
    <recommendedName>
        <fullName evidence="7">Glycosyl transferase 64 domain-containing protein</fullName>
    </recommendedName>
</protein>
<accession>A0A1X7VQE1</accession>
<dbReference type="EnsemblMetazoa" id="XM_020005549.1">
    <property type="protein sequence ID" value="XP_019861108.1"/>
    <property type="gene ID" value="LOC105316428"/>
</dbReference>
<sequence length="322" mass="37282">MGSLKTRTLTKGLFLVAFCSLTMFFIYFCMRKGDMECPGASSHHYISGLMGPKYFNLISNETHPDYPPLNHHTNYSRDKFTIIMPTYGRSAQLLQILTHYCGISNVAKILVLWNNIGVPIPGPIKYFECQVPLKIKIMEENKLTSRFIPYPEIETEAIFAVDDDRMVDPVGMEKGFAAWKTFYHLIVGFSMRHFGMLENGQYKYCKRIDSYSMMLTNSAFLHRMYLKMFTESLPRSIYAFIDENMNGEDIAMNAMVADYLKKIDRPQCPCLWVEASTEEIHMKGQFVSLYGRGDHVKKRDECLNMIASEYKYMPLMPCKYVV</sequence>
<proteinExistence type="inferred from homology"/>
<dbReference type="InterPro" id="IPR029044">
    <property type="entry name" value="Nucleotide-diphossugar_trans"/>
</dbReference>
<keyword evidence="9" id="KW-1185">Reference proteome</keyword>
<evidence type="ECO:0000256" key="2">
    <source>
        <dbReference type="ARBA" id="ARBA00010271"/>
    </source>
</evidence>
<dbReference type="InParanoid" id="A0A1X7VQE1"/>
<dbReference type="PANTHER" id="PTHR48261:SF2">
    <property type="entry name" value="ACETYLGLUCOSAMINYLTRANSFERASE"/>
    <property type="match status" value="1"/>
</dbReference>
<gene>
    <name evidence="8" type="primary">105316428</name>
</gene>
<evidence type="ECO:0000259" key="7">
    <source>
        <dbReference type="Pfam" id="PF09258"/>
    </source>
</evidence>
<name>A0A1X7VQE1_AMPQE</name>
<dbReference type="EnsemblMetazoa" id="Aqu2.1.41638_001">
    <property type="protein sequence ID" value="Aqu2.1.41638_001"/>
    <property type="gene ID" value="Aqu2.1.41638"/>
</dbReference>
<keyword evidence="6" id="KW-0812">Transmembrane</keyword>
<dbReference type="AlphaFoldDB" id="A0A1X7VQE1"/>
<dbReference type="Pfam" id="PF09258">
    <property type="entry name" value="Glyco_transf_64"/>
    <property type="match status" value="1"/>
</dbReference>
<keyword evidence="4 6" id="KW-0472">Membrane</keyword>
<dbReference type="PANTHER" id="PTHR48261">
    <property type="entry name" value="ACETYLGLUCOSAMINYLTRANSFERASE"/>
    <property type="match status" value="1"/>
</dbReference>
<organism evidence="8">
    <name type="scientific">Amphimedon queenslandica</name>
    <name type="common">Sponge</name>
    <dbReference type="NCBI Taxonomy" id="400682"/>
    <lineage>
        <taxon>Eukaryota</taxon>
        <taxon>Metazoa</taxon>
        <taxon>Porifera</taxon>
        <taxon>Demospongiae</taxon>
        <taxon>Heteroscleromorpha</taxon>
        <taxon>Haplosclerida</taxon>
        <taxon>Niphatidae</taxon>
        <taxon>Amphimedon</taxon>
    </lineage>
</organism>